<dbReference type="EMBL" id="JBBHLL010000236">
    <property type="protein sequence ID" value="KAK7808551.1"/>
    <property type="molecule type" value="Genomic_DNA"/>
</dbReference>
<dbReference type="Proteomes" id="UP001488838">
    <property type="component" value="Unassembled WGS sequence"/>
</dbReference>
<sequence length="372" mass="40511">MWWLSRDALELSEFLVLPWAKVNAFSVTKLPCNSERGVGENQIPQSLSVLAKSQGITRTGRLGTGSSLDHLLAQVHQSVISGEGRRRGGPTVLPSAPLELDSISLFTQGRLPSLAAANLLAEAGISEMPQMLSWPPNIESPTTALAIILPEYNAHNGRVTMGEGDWLESFVFQKNGDFFTGRQKAQLLVDRSGRIRSEGSHTGCQECSPHPVFLCGELRGKSKPFPVRMPTVTEGEGHAVPLDARRPELTPTCALLLMRQNIQVFNDRVLVPISLHLMKRQALFACFYSEVELAAVRAQRRGATGDENENASSPVAGILLLRCASFVSWTLGQLLASVLSEVFERLGPPALTHPVPHRLLFLSPTPPSLPAH</sequence>
<accession>A0AAW0I262</accession>
<gene>
    <name evidence="1" type="ORF">U0070_027340</name>
</gene>
<evidence type="ECO:0000313" key="2">
    <source>
        <dbReference type="Proteomes" id="UP001488838"/>
    </source>
</evidence>
<comment type="caution">
    <text evidence="1">The sequence shown here is derived from an EMBL/GenBank/DDBJ whole genome shotgun (WGS) entry which is preliminary data.</text>
</comment>
<proteinExistence type="predicted"/>
<protein>
    <submittedName>
        <fullName evidence="1">Uncharacterized protein</fullName>
    </submittedName>
</protein>
<reference evidence="1 2" key="1">
    <citation type="journal article" date="2023" name="bioRxiv">
        <title>Conserved and derived expression patterns and positive selection on dental genes reveal complex evolutionary context of ever-growing rodent molars.</title>
        <authorList>
            <person name="Calamari Z.T."/>
            <person name="Song A."/>
            <person name="Cohen E."/>
            <person name="Akter M."/>
            <person name="Roy R.D."/>
            <person name="Hallikas O."/>
            <person name="Christensen M.M."/>
            <person name="Li P."/>
            <person name="Marangoni P."/>
            <person name="Jernvall J."/>
            <person name="Klein O.D."/>
        </authorList>
    </citation>
    <scope>NUCLEOTIDE SEQUENCE [LARGE SCALE GENOMIC DNA]</scope>
    <source>
        <strain evidence="1">V071</strain>
    </source>
</reference>
<keyword evidence="2" id="KW-1185">Reference proteome</keyword>
<name>A0AAW0I262_MYOGA</name>
<dbReference type="AlphaFoldDB" id="A0AAW0I262"/>
<organism evidence="1 2">
    <name type="scientific">Myodes glareolus</name>
    <name type="common">Bank vole</name>
    <name type="synonym">Clethrionomys glareolus</name>
    <dbReference type="NCBI Taxonomy" id="447135"/>
    <lineage>
        <taxon>Eukaryota</taxon>
        <taxon>Metazoa</taxon>
        <taxon>Chordata</taxon>
        <taxon>Craniata</taxon>
        <taxon>Vertebrata</taxon>
        <taxon>Euteleostomi</taxon>
        <taxon>Mammalia</taxon>
        <taxon>Eutheria</taxon>
        <taxon>Euarchontoglires</taxon>
        <taxon>Glires</taxon>
        <taxon>Rodentia</taxon>
        <taxon>Myomorpha</taxon>
        <taxon>Muroidea</taxon>
        <taxon>Cricetidae</taxon>
        <taxon>Arvicolinae</taxon>
        <taxon>Myodes</taxon>
    </lineage>
</organism>
<evidence type="ECO:0000313" key="1">
    <source>
        <dbReference type="EMBL" id="KAK7808551.1"/>
    </source>
</evidence>